<gene>
    <name evidence="4" type="ORF">L2672_06570</name>
</gene>
<name>A0A9X1ZIJ9_9GAMM</name>
<dbReference type="SUPFAM" id="SSF51695">
    <property type="entry name" value="PLC-like phosphodiesterases"/>
    <property type="match status" value="1"/>
</dbReference>
<comment type="caution">
    <text evidence="4">The sequence shown here is derived from an EMBL/GenBank/DDBJ whole genome shotgun (WGS) entry which is preliminary data.</text>
</comment>
<dbReference type="Proteomes" id="UP001139333">
    <property type="component" value="Unassembled WGS sequence"/>
</dbReference>
<keyword evidence="5" id="KW-1185">Reference proteome</keyword>
<reference evidence="4" key="1">
    <citation type="submission" date="2022-01" db="EMBL/GenBank/DDBJ databases">
        <title>Whole genome-based taxonomy of the Shewanellaceae.</title>
        <authorList>
            <person name="Martin-Rodriguez A.J."/>
        </authorList>
    </citation>
    <scope>NUCLEOTIDE SEQUENCE</scope>
    <source>
        <strain evidence="4">DSM 16422</strain>
    </source>
</reference>
<dbReference type="GO" id="GO:0006629">
    <property type="term" value="P:lipid metabolic process"/>
    <property type="evidence" value="ECO:0007669"/>
    <property type="project" value="InterPro"/>
</dbReference>
<feature type="chain" id="PRO_5040878744" evidence="2">
    <location>
        <begin position="27"/>
        <end position="497"/>
    </location>
</feature>
<dbReference type="Pfam" id="PF03009">
    <property type="entry name" value="GDPD"/>
    <property type="match status" value="1"/>
</dbReference>
<dbReference type="PANTHER" id="PTHR46211">
    <property type="entry name" value="GLYCEROPHOSPHORYL DIESTER PHOSPHODIESTERASE"/>
    <property type="match status" value="1"/>
</dbReference>
<evidence type="ECO:0000313" key="4">
    <source>
        <dbReference type="EMBL" id="MCL1142358.1"/>
    </source>
</evidence>
<dbReference type="PANTHER" id="PTHR46211:SF14">
    <property type="entry name" value="GLYCEROPHOSPHODIESTER PHOSPHODIESTERASE"/>
    <property type="match status" value="1"/>
</dbReference>
<protein>
    <submittedName>
        <fullName evidence="4">Glycerophosphodiester phosphodiesterase</fullName>
    </submittedName>
</protein>
<dbReference type="InterPro" id="IPR030395">
    <property type="entry name" value="GP_PDE_dom"/>
</dbReference>
<feature type="domain" description="GP-PDE" evidence="3">
    <location>
        <begin position="88"/>
        <end position="384"/>
    </location>
</feature>
<accession>A0A9X1ZIJ9</accession>
<dbReference type="EMBL" id="JAKIKP010000003">
    <property type="protein sequence ID" value="MCL1142358.1"/>
    <property type="molecule type" value="Genomic_DNA"/>
</dbReference>
<organism evidence="4 5">
    <name type="scientific">Shewanella gaetbuli</name>
    <dbReference type="NCBI Taxonomy" id="220752"/>
    <lineage>
        <taxon>Bacteria</taxon>
        <taxon>Pseudomonadati</taxon>
        <taxon>Pseudomonadota</taxon>
        <taxon>Gammaproteobacteria</taxon>
        <taxon>Alteromonadales</taxon>
        <taxon>Shewanellaceae</taxon>
        <taxon>Shewanella</taxon>
    </lineage>
</organism>
<feature type="region of interest" description="Disordered" evidence="1">
    <location>
        <begin position="444"/>
        <end position="468"/>
    </location>
</feature>
<dbReference type="InterPro" id="IPR017946">
    <property type="entry name" value="PLC-like_Pdiesterase_TIM-brl"/>
</dbReference>
<dbReference type="PROSITE" id="PS51257">
    <property type="entry name" value="PROKAR_LIPOPROTEIN"/>
    <property type="match status" value="1"/>
</dbReference>
<dbReference type="GO" id="GO:0008081">
    <property type="term" value="F:phosphoric diester hydrolase activity"/>
    <property type="evidence" value="ECO:0007669"/>
    <property type="project" value="InterPro"/>
</dbReference>
<proteinExistence type="predicted"/>
<dbReference type="AlphaFoldDB" id="A0A9X1ZIJ9"/>
<feature type="signal peptide" evidence="2">
    <location>
        <begin position="1"/>
        <end position="26"/>
    </location>
</feature>
<evidence type="ECO:0000313" key="5">
    <source>
        <dbReference type="Proteomes" id="UP001139333"/>
    </source>
</evidence>
<dbReference type="PROSITE" id="PS50890">
    <property type="entry name" value="PUA"/>
    <property type="match status" value="1"/>
</dbReference>
<dbReference type="Gene3D" id="3.20.20.190">
    <property type="entry name" value="Phosphatidylinositol (PI) phosphodiesterase"/>
    <property type="match status" value="1"/>
</dbReference>
<evidence type="ECO:0000256" key="1">
    <source>
        <dbReference type="SAM" id="MobiDB-lite"/>
    </source>
</evidence>
<feature type="compositionally biased region" description="Polar residues" evidence="1">
    <location>
        <begin position="449"/>
        <end position="463"/>
    </location>
</feature>
<dbReference type="PROSITE" id="PS51704">
    <property type="entry name" value="GP_PDE"/>
    <property type="match status" value="1"/>
</dbReference>
<evidence type="ECO:0000259" key="3">
    <source>
        <dbReference type="PROSITE" id="PS51704"/>
    </source>
</evidence>
<evidence type="ECO:0000256" key="2">
    <source>
        <dbReference type="SAM" id="SignalP"/>
    </source>
</evidence>
<sequence length="497" mass="55743">MFAILPKRANKLYCVLVILLGLSACSSTPETSAQKPAITIPAALMHFPLDSRFTGTDIVDTQLSLADRNLYLDFNGEIKMLSVNQCDLDISAHRGDYREPESGQMAIASALVDNFNSVEIDVMLLGDGTWVNHHDEETGRATVHYTGKKFELDRMNLSQYKQLKLRDKSTNDLVNVRPITALEAFQTFAYYRQGEQQLNVEVKAKANGAQLAQLDNMLRETVGLGRYYYSSSEMDTLTKLRGINPIVYLGFVQKAHPTSVDIMVANMKNGVKNDNYYLDNQRNFDRGSQYGTKRYRSRYKDYTSHSSLVNIQRKLGLHSGLHLDIRSYMQSPAVKSRANKLGMKVYTYTINGSPYHQQQLLRLSLSHLPNGVIVDATPFAICQQLFKAAKPAGRHIATSDIGRYISSLPIDANFDLFDQMQGYRQEGMYLTLDGQLKAINAPSAPAKNQVATKKTSQETQTAPTEAPFSFPTIVDEKIDRNTGDTIIITLPTKQHEQ</sequence>
<dbReference type="RefSeq" id="WP_248995032.1">
    <property type="nucleotide sequence ID" value="NZ_JAKIKP010000003.1"/>
</dbReference>
<keyword evidence="2" id="KW-0732">Signal</keyword>